<evidence type="ECO:0000256" key="6">
    <source>
        <dbReference type="ARBA" id="ARBA00023136"/>
    </source>
</evidence>
<feature type="transmembrane region" description="Helical" evidence="7">
    <location>
        <begin position="351"/>
        <end position="374"/>
    </location>
</feature>
<dbReference type="InterPro" id="IPR050171">
    <property type="entry name" value="MFS_Transporters"/>
</dbReference>
<evidence type="ECO:0000256" key="4">
    <source>
        <dbReference type="ARBA" id="ARBA00022692"/>
    </source>
</evidence>
<dbReference type="InterPro" id="IPR020846">
    <property type="entry name" value="MFS_dom"/>
</dbReference>
<sequence length="415" mass="43881">MTRAKLPVHITFLLVTQMLFNIGFYLVVPFLAVQLSENLGASGAIVGLVLGIRTFSQQGLFFFGGGLADKFGAGPILLIGVAIRVVGFLTVGLAHTVTIMTLGVVLIGFAAALFSPAVESIFATEGHRLEKLGVITRARLFALDEAYSRMGTLTGPVIGAVLIPLGFATVSIAGAAIFGGIFIMHLALQRRWSAAVQPQRTQTPSMVAVWGEVIRNKKFVVFALLYSTYLLAYNQQYLALPVELRRATGSDEALGWFFAVSAVLVIALQSHVTRWAERQAATVALGGGFGLMAVSFAVVAGASTCLELEGWGAYIPAAVMMVLLHTGIMIAVPIARDLVGDLAENNNLGSYYGFLNSFGGLAVLLGSLAVGATLDHAETTQPMAAIPWLIMVAVLAVSAVGLAQLKEKQKVDITQ</sequence>
<dbReference type="KEGG" id="crf:FRC0190_00322"/>
<dbReference type="EMBL" id="LR738855">
    <property type="protein sequence ID" value="VZH84296.1"/>
    <property type="molecule type" value="Genomic_DNA"/>
</dbReference>
<evidence type="ECO:0000313" key="9">
    <source>
        <dbReference type="EMBL" id="MDT9410205.1"/>
    </source>
</evidence>
<reference evidence="10 11" key="1">
    <citation type="submission" date="2019-11" db="EMBL/GenBank/DDBJ databases">
        <authorList>
            <person name="Brisse S."/>
        </authorList>
    </citation>
    <scope>NUCLEOTIDE SEQUENCE [LARGE SCALE GENOMIC DNA]</scope>
    <source>
        <strain evidence="10">FRC0190</strain>
    </source>
</reference>
<accession>A0A6I8MFW6</accession>
<dbReference type="EMBL" id="JARUHM010000005">
    <property type="protein sequence ID" value="MDT9410205.1"/>
    <property type="molecule type" value="Genomic_DNA"/>
</dbReference>
<feature type="domain" description="Major facilitator superfamily (MFS) profile" evidence="8">
    <location>
        <begin position="9"/>
        <end position="410"/>
    </location>
</feature>
<reference evidence="9 12" key="2">
    <citation type="submission" date="2023-03" db="EMBL/GenBank/DDBJ databases">
        <title>Whole genome sequence of the first Corynebacterium rouxii strains isolated in Brazil: a recent member of Corynebacterium diphtheriae complex.</title>
        <authorList>
            <person name="Vieira V."/>
            <person name="Ramos J.N."/>
            <person name="Araujo M.R.B."/>
            <person name="Baio P.V."/>
            <person name="Sant'Anna L.O."/>
            <person name="Veras J.F.C."/>
            <person name="Vieira E.M.D."/>
            <person name="Sousa M.A.B."/>
            <person name="Camargo C.H."/>
            <person name="Sacchi C.T."/>
            <person name="Campos K.R."/>
            <person name="Santos M.B.N."/>
            <person name="Bokermann S."/>
            <person name="Alvim L.B."/>
            <person name="Santos L.S."/>
            <person name="Mattos-Guaraldi A.L."/>
        </authorList>
    </citation>
    <scope>NUCLEOTIDE SEQUENCE [LARGE SCALE GENOMIC DNA]</scope>
    <source>
        <strain evidence="9 12">70862</strain>
    </source>
</reference>
<feature type="transmembrane region" description="Helical" evidence="7">
    <location>
        <begin position="253"/>
        <end position="270"/>
    </location>
</feature>
<dbReference type="Pfam" id="PF07690">
    <property type="entry name" value="MFS_1"/>
    <property type="match status" value="1"/>
</dbReference>
<feature type="transmembrane region" description="Helical" evidence="7">
    <location>
        <begin position="386"/>
        <end position="405"/>
    </location>
</feature>
<evidence type="ECO:0000313" key="10">
    <source>
        <dbReference type="EMBL" id="VZH84296.1"/>
    </source>
</evidence>
<feature type="transmembrane region" description="Helical" evidence="7">
    <location>
        <begin position="76"/>
        <end position="94"/>
    </location>
</feature>
<evidence type="ECO:0000256" key="3">
    <source>
        <dbReference type="ARBA" id="ARBA00022475"/>
    </source>
</evidence>
<feature type="transmembrane region" description="Helical" evidence="7">
    <location>
        <begin position="314"/>
        <end position="339"/>
    </location>
</feature>
<feature type="transmembrane region" description="Helical" evidence="7">
    <location>
        <begin position="39"/>
        <end position="56"/>
    </location>
</feature>
<keyword evidence="3" id="KW-1003">Cell membrane</keyword>
<evidence type="ECO:0000259" key="8">
    <source>
        <dbReference type="PROSITE" id="PS50850"/>
    </source>
</evidence>
<name>A0A6I8MFW6_9CORY</name>
<dbReference type="PANTHER" id="PTHR23517">
    <property type="entry name" value="RESISTANCE PROTEIN MDTM, PUTATIVE-RELATED-RELATED"/>
    <property type="match status" value="1"/>
</dbReference>
<feature type="transmembrane region" description="Helical" evidence="7">
    <location>
        <begin position="282"/>
        <end position="302"/>
    </location>
</feature>
<keyword evidence="6 7" id="KW-0472">Membrane</keyword>
<evidence type="ECO:0000256" key="5">
    <source>
        <dbReference type="ARBA" id="ARBA00022989"/>
    </source>
</evidence>
<feature type="transmembrane region" description="Helical" evidence="7">
    <location>
        <begin position="6"/>
        <end position="27"/>
    </location>
</feature>
<dbReference type="GO" id="GO:0022857">
    <property type="term" value="F:transmembrane transporter activity"/>
    <property type="evidence" value="ECO:0007669"/>
    <property type="project" value="InterPro"/>
</dbReference>
<keyword evidence="12" id="KW-1185">Reference proteome</keyword>
<dbReference type="GO" id="GO:0005886">
    <property type="term" value="C:plasma membrane"/>
    <property type="evidence" value="ECO:0007669"/>
    <property type="project" value="UniProtKB-SubCell"/>
</dbReference>
<dbReference type="AlphaFoldDB" id="A0A6I8MFW6"/>
<dbReference type="Proteomes" id="UP000423525">
    <property type="component" value="Chromosome"/>
</dbReference>
<proteinExistence type="predicted"/>
<dbReference type="PROSITE" id="PS50850">
    <property type="entry name" value="MFS"/>
    <property type="match status" value="1"/>
</dbReference>
<evidence type="ECO:0000256" key="2">
    <source>
        <dbReference type="ARBA" id="ARBA00022448"/>
    </source>
</evidence>
<evidence type="ECO:0000313" key="11">
    <source>
        <dbReference type="Proteomes" id="UP000423525"/>
    </source>
</evidence>
<keyword evidence="5 7" id="KW-1133">Transmembrane helix</keyword>
<protein>
    <submittedName>
        <fullName evidence="10">MFS transporter</fullName>
    </submittedName>
</protein>
<evidence type="ECO:0000256" key="1">
    <source>
        <dbReference type="ARBA" id="ARBA00004651"/>
    </source>
</evidence>
<gene>
    <name evidence="10" type="ORF">FRC0190_00322</name>
    <name evidence="9" type="ORF">P8T80_02180</name>
</gene>
<feature type="transmembrane region" description="Helical" evidence="7">
    <location>
        <begin position="101"/>
        <end position="123"/>
    </location>
</feature>
<dbReference type="Gene3D" id="1.20.1250.20">
    <property type="entry name" value="MFS general substrate transporter like domains"/>
    <property type="match status" value="1"/>
</dbReference>
<keyword evidence="4 7" id="KW-0812">Transmembrane</keyword>
<dbReference type="SUPFAM" id="SSF103473">
    <property type="entry name" value="MFS general substrate transporter"/>
    <property type="match status" value="1"/>
</dbReference>
<dbReference type="InterPro" id="IPR036259">
    <property type="entry name" value="MFS_trans_sf"/>
</dbReference>
<feature type="transmembrane region" description="Helical" evidence="7">
    <location>
        <begin position="157"/>
        <end position="183"/>
    </location>
</feature>
<dbReference type="RefSeq" id="WP_155871407.1">
    <property type="nucleotide sequence ID" value="NZ_CP168248.1"/>
</dbReference>
<comment type="subcellular location">
    <subcellularLocation>
        <location evidence="1">Cell membrane</location>
        <topology evidence="1">Multi-pass membrane protein</topology>
    </subcellularLocation>
</comment>
<dbReference type="InterPro" id="IPR011701">
    <property type="entry name" value="MFS"/>
</dbReference>
<dbReference type="Proteomes" id="UP001265983">
    <property type="component" value="Unassembled WGS sequence"/>
</dbReference>
<organism evidence="10 11">
    <name type="scientific">Corynebacterium rouxii</name>
    <dbReference type="NCBI Taxonomy" id="2719119"/>
    <lineage>
        <taxon>Bacteria</taxon>
        <taxon>Bacillati</taxon>
        <taxon>Actinomycetota</taxon>
        <taxon>Actinomycetes</taxon>
        <taxon>Mycobacteriales</taxon>
        <taxon>Corynebacteriaceae</taxon>
        <taxon>Corynebacterium</taxon>
    </lineage>
</organism>
<evidence type="ECO:0000256" key="7">
    <source>
        <dbReference type="SAM" id="Phobius"/>
    </source>
</evidence>
<dbReference type="PANTHER" id="PTHR23517:SF2">
    <property type="entry name" value="MULTIDRUG RESISTANCE PROTEIN MDTH"/>
    <property type="match status" value="1"/>
</dbReference>
<keyword evidence="2" id="KW-0813">Transport</keyword>
<evidence type="ECO:0000313" key="12">
    <source>
        <dbReference type="Proteomes" id="UP001265983"/>
    </source>
</evidence>
<feature type="transmembrane region" description="Helical" evidence="7">
    <location>
        <begin position="219"/>
        <end position="238"/>
    </location>
</feature>